<dbReference type="AlphaFoldDB" id="A0A415BPQ1"/>
<protein>
    <submittedName>
        <fullName evidence="2">DNA-binding protein</fullName>
    </submittedName>
</protein>
<reference evidence="2 3" key="1">
    <citation type="submission" date="2018-08" db="EMBL/GenBank/DDBJ databases">
        <title>A genome reference for cultivated species of the human gut microbiota.</title>
        <authorList>
            <person name="Zou Y."/>
            <person name="Xue W."/>
            <person name="Luo G."/>
        </authorList>
    </citation>
    <scope>NUCLEOTIDE SEQUENCE [LARGE SCALE GENOMIC DNA]</scope>
    <source>
        <strain evidence="2 3">AM13-21</strain>
    </source>
</reference>
<dbReference type="InterPro" id="IPR009061">
    <property type="entry name" value="DNA-bd_dom_put_sf"/>
</dbReference>
<gene>
    <name evidence="2" type="ORF">DW150_14365</name>
</gene>
<dbReference type="EMBL" id="QRLF01000024">
    <property type="protein sequence ID" value="RHI88802.1"/>
    <property type="molecule type" value="Genomic_DNA"/>
</dbReference>
<dbReference type="Proteomes" id="UP000285777">
    <property type="component" value="Unassembled WGS sequence"/>
</dbReference>
<organism evidence="2 3">
    <name type="scientific">Phocaeicola vulgatus</name>
    <name type="common">Bacteroides vulgatus</name>
    <dbReference type="NCBI Taxonomy" id="821"/>
    <lineage>
        <taxon>Bacteria</taxon>
        <taxon>Pseudomonadati</taxon>
        <taxon>Bacteroidota</taxon>
        <taxon>Bacteroidia</taxon>
        <taxon>Bacteroidales</taxon>
        <taxon>Bacteroidaceae</taxon>
        <taxon>Phocaeicola</taxon>
    </lineage>
</organism>
<accession>A0A415BPQ1</accession>
<feature type="coiled-coil region" evidence="1">
    <location>
        <begin position="11"/>
        <end position="38"/>
    </location>
</feature>
<dbReference type="SUPFAM" id="SSF46955">
    <property type="entry name" value="Putative DNA-binding domain"/>
    <property type="match status" value="1"/>
</dbReference>
<dbReference type="PANTHER" id="PTHR34585:SF22">
    <property type="entry name" value="HELIX-TURN-HELIX DOMAIN-CONTAINING PROTEIN"/>
    <property type="match status" value="1"/>
</dbReference>
<sequence>MSYELIDSEKLNQLILSIEVLNEQVRELSKKSKITEKKIYTNSEIRELLGVQDKLIRKYRDDGKLAYHKEGDKFWYTQEDIDQFLSHNHYEAYAYN</sequence>
<name>A0A415BPQ1_PHOVU</name>
<evidence type="ECO:0000313" key="2">
    <source>
        <dbReference type="EMBL" id="RHI88802.1"/>
    </source>
</evidence>
<comment type="caution">
    <text evidence="2">The sequence shown here is derived from an EMBL/GenBank/DDBJ whole genome shotgun (WGS) entry which is preliminary data.</text>
</comment>
<evidence type="ECO:0000313" key="3">
    <source>
        <dbReference type="Proteomes" id="UP000285777"/>
    </source>
</evidence>
<dbReference type="RefSeq" id="WP_118291351.1">
    <property type="nucleotide sequence ID" value="NZ_QRLF01000024.1"/>
</dbReference>
<dbReference type="PANTHER" id="PTHR34585">
    <property type="match status" value="1"/>
</dbReference>
<dbReference type="GO" id="GO:0003677">
    <property type="term" value="F:DNA binding"/>
    <property type="evidence" value="ECO:0007669"/>
    <property type="project" value="UniProtKB-KW"/>
</dbReference>
<evidence type="ECO:0000256" key="1">
    <source>
        <dbReference type="SAM" id="Coils"/>
    </source>
</evidence>
<proteinExistence type="predicted"/>
<keyword evidence="2" id="KW-0238">DNA-binding</keyword>
<keyword evidence="1" id="KW-0175">Coiled coil</keyword>